<accession>A0A7S2BB49</accession>
<dbReference type="EMBL" id="HBGR01011436">
    <property type="protein sequence ID" value="CAD9390783.1"/>
    <property type="molecule type" value="Transcribed_RNA"/>
</dbReference>
<evidence type="ECO:0000256" key="4">
    <source>
        <dbReference type="ARBA" id="ARBA00022989"/>
    </source>
</evidence>
<evidence type="ECO:0000256" key="3">
    <source>
        <dbReference type="ARBA" id="ARBA00022692"/>
    </source>
</evidence>
<gene>
    <name evidence="8" type="ORF">PPRO1471_LOCUS7593</name>
</gene>
<evidence type="ECO:0000256" key="5">
    <source>
        <dbReference type="ARBA" id="ARBA00023136"/>
    </source>
</evidence>
<evidence type="ECO:0000256" key="6">
    <source>
        <dbReference type="ARBA" id="ARBA00035120"/>
    </source>
</evidence>
<evidence type="ECO:0000256" key="1">
    <source>
        <dbReference type="ARBA" id="ARBA00004651"/>
    </source>
</evidence>
<keyword evidence="2" id="KW-1003">Cell membrane</keyword>
<comment type="subcellular location">
    <subcellularLocation>
        <location evidence="1">Cell membrane</location>
        <topology evidence="1">Multi-pass membrane protein</topology>
    </subcellularLocation>
</comment>
<dbReference type="GO" id="GO:0005886">
    <property type="term" value="C:plasma membrane"/>
    <property type="evidence" value="ECO:0007669"/>
    <property type="project" value="UniProtKB-SubCell"/>
</dbReference>
<sequence length="133" mass="13467">MSSVDPALLVGVALGGGAGAALRYAATCIQFNKTKCAYTITAINVTGSFILGAVSASPAFTPAARTILGVGVCGGFTTFSTFAMEGSAYVDRKAWHLLGAHVAANVVGSIAAARLGQAAALRLHKLNIVKKNK</sequence>
<keyword evidence="3" id="KW-0812">Transmembrane</keyword>
<proteinExistence type="inferred from homology"/>
<organism evidence="8">
    <name type="scientific">Pycnococcus provasolii</name>
    <dbReference type="NCBI Taxonomy" id="41880"/>
    <lineage>
        <taxon>Eukaryota</taxon>
        <taxon>Viridiplantae</taxon>
        <taxon>Chlorophyta</taxon>
        <taxon>Pseudoscourfieldiophyceae</taxon>
        <taxon>Pseudoscourfieldiales</taxon>
        <taxon>Pycnococcaceae</taxon>
        <taxon>Pycnococcus</taxon>
    </lineage>
</organism>
<comment type="catalytic activity">
    <reaction evidence="7">
        <text>fluoride(in) = fluoride(out)</text>
        <dbReference type="Rhea" id="RHEA:76159"/>
        <dbReference type="ChEBI" id="CHEBI:17051"/>
    </reaction>
    <physiologicalReaction direction="left-to-right" evidence="7">
        <dbReference type="Rhea" id="RHEA:76160"/>
    </physiologicalReaction>
</comment>
<dbReference type="AlphaFoldDB" id="A0A7S2BB49"/>
<dbReference type="InterPro" id="IPR003691">
    <property type="entry name" value="FluC"/>
</dbReference>
<name>A0A7S2BB49_9CHLO</name>
<evidence type="ECO:0000256" key="2">
    <source>
        <dbReference type="ARBA" id="ARBA00022475"/>
    </source>
</evidence>
<evidence type="ECO:0000313" key="8">
    <source>
        <dbReference type="EMBL" id="CAD9390783.1"/>
    </source>
</evidence>
<comment type="similarity">
    <text evidence="6">Belongs to the fluoride channel Fluc/FEX (TC 1.A.43) family.</text>
</comment>
<keyword evidence="5" id="KW-0472">Membrane</keyword>
<reference evidence="8" key="1">
    <citation type="submission" date="2021-01" db="EMBL/GenBank/DDBJ databases">
        <authorList>
            <person name="Corre E."/>
            <person name="Pelletier E."/>
            <person name="Niang G."/>
            <person name="Scheremetjew M."/>
            <person name="Finn R."/>
            <person name="Kale V."/>
            <person name="Holt S."/>
            <person name="Cochrane G."/>
            <person name="Meng A."/>
            <person name="Brown T."/>
            <person name="Cohen L."/>
        </authorList>
    </citation>
    <scope>NUCLEOTIDE SEQUENCE</scope>
    <source>
        <strain evidence="8">RCC733</strain>
    </source>
</reference>
<dbReference type="Pfam" id="PF02537">
    <property type="entry name" value="CRCB"/>
    <property type="match status" value="1"/>
</dbReference>
<dbReference type="HAMAP" id="MF_00454">
    <property type="entry name" value="FluC"/>
    <property type="match status" value="1"/>
</dbReference>
<evidence type="ECO:0000256" key="7">
    <source>
        <dbReference type="ARBA" id="ARBA00035585"/>
    </source>
</evidence>
<keyword evidence="4" id="KW-1133">Transmembrane helix</keyword>
<evidence type="ECO:0008006" key="9">
    <source>
        <dbReference type="Google" id="ProtNLM"/>
    </source>
</evidence>
<protein>
    <recommendedName>
        <fullName evidence="9">Fluoride ion transporter CrcB</fullName>
    </recommendedName>
</protein>